<evidence type="ECO:0000256" key="2">
    <source>
        <dbReference type="SAM" id="MobiDB-lite"/>
    </source>
</evidence>
<keyword evidence="1" id="KW-0175">Coiled coil</keyword>
<reference evidence="4" key="3">
    <citation type="journal article" date="2014" name="Nature">
        <title>Elephant shark genome provides unique insights into gnathostome evolution.</title>
        <authorList>
            <consortium name="International Elephant Shark Genome Sequencing Consortium"/>
            <person name="Venkatesh B."/>
            <person name="Lee A.P."/>
            <person name="Ravi V."/>
            <person name="Maurya A.K."/>
            <person name="Lian M.M."/>
            <person name="Swann J.B."/>
            <person name="Ohta Y."/>
            <person name="Flajnik M.F."/>
            <person name="Sutoh Y."/>
            <person name="Kasahara M."/>
            <person name="Hoon S."/>
            <person name="Gangu V."/>
            <person name="Roy S.W."/>
            <person name="Irimia M."/>
            <person name="Korzh V."/>
            <person name="Kondrychyn I."/>
            <person name="Lim Z.W."/>
            <person name="Tay B.H."/>
            <person name="Tohari S."/>
            <person name="Kong K.W."/>
            <person name="Ho S."/>
            <person name="Lorente-Galdos B."/>
            <person name="Quilez J."/>
            <person name="Marques-Bonet T."/>
            <person name="Raney B.J."/>
            <person name="Ingham P.W."/>
            <person name="Tay A."/>
            <person name="Hillier L.W."/>
            <person name="Minx P."/>
            <person name="Boehm T."/>
            <person name="Wilson R.K."/>
            <person name="Brenner S."/>
            <person name="Warren W.C."/>
        </authorList>
    </citation>
    <scope>NUCLEOTIDE SEQUENCE [LARGE SCALE GENOMIC DNA]</scope>
</reference>
<organism evidence="3 4">
    <name type="scientific">Callorhinchus milii</name>
    <name type="common">Ghost shark</name>
    <dbReference type="NCBI Taxonomy" id="7868"/>
    <lineage>
        <taxon>Eukaryota</taxon>
        <taxon>Metazoa</taxon>
        <taxon>Chordata</taxon>
        <taxon>Craniata</taxon>
        <taxon>Vertebrata</taxon>
        <taxon>Chondrichthyes</taxon>
        <taxon>Holocephali</taxon>
        <taxon>Chimaeriformes</taxon>
        <taxon>Callorhinchidae</taxon>
        <taxon>Callorhinchus</taxon>
    </lineage>
</organism>
<accession>A0A4W3JP24</accession>
<reference evidence="3" key="4">
    <citation type="submission" date="2025-08" db="UniProtKB">
        <authorList>
            <consortium name="Ensembl"/>
        </authorList>
    </citation>
    <scope>IDENTIFICATION</scope>
</reference>
<sequence length="327" mass="38537">SSIVSLDNSSGSCEWLDLDDKFNFSAPYVVSPLLQASLEYDKERDEENHLYEIRRQLIELQEQYQSKQLEHEEYKQKLKELEVFYKEQIQQQQRYVEEFRLHIQVAQSQAQQELEHDQEQLNQQIKENQLCLANEERRLVSLEQQRRDLGVQTESPSFSECGVQITVETDEIPSIEQNRKRLVQLELLQKHSLRKAERSISKKKVKFQLERIAEKHKLLEAKQNLRELETASLLSEHQTKLDKSRTVQTTSNSRVTCWRKSRSPGFFRPRSHSLSVPLVRRHSDTNNLVSRLYPQHAPVYSDFLKRKTSDLATSSQTKKPSTPQETF</sequence>
<evidence type="ECO:0000256" key="1">
    <source>
        <dbReference type="SAM" id="Coils"/>
    </source>
</evidence>
<reference evidence="4" key="2">
    <citation type="journal article" date="2007" name="PLoS Biol.">
        <title>Survey sequencing and comparative analysis of the elephant shark (Callorhinchus milii) genome.</title>
        <authorList>
            <person name="Venkatesh B."/>
            <person name="Kirkness E.F."/>
            <person name="Loh Y.H."/>
            <person name="Halpern A.L."/>
            <person name="Lee A.P."/>
            <person name="Johnson J."/>
            <person name="Dandona N."/>
            <person name="Viswanathan L.D."/>
            <person name="Tay A."/>
            <person name="Venter J.C."/>
            <person name="Strausberg R.L."/>
            <person name="Brenner S."/>
        </authorList>
    </citation>
    <scope>NUCLEOTIDE SEQUENCE [LARGE SCALE GENOMIC DNA]</scope>
</reference>
<dbReference type="AlphaFoldDB" id="A0A4W3JP24"/>
<name>A0A4W3JP24_CALMI</name>
<dbReference type="STRING" id="7868.ENSCMIP00000044427"/>
<feature type="coiled-coil region" evidence="1">
    <location>
        <begin position="50"/>
        <end position="152"/>
    </location>
</feature>
<keyword evidence="4" id="KW-1185">Reference proteome</keyword>
<dbReference type="InParanoid" id="A0A4W3JP24"/>
<dbReference type="Proteomes" id="UP000314986">
    <property type="component" value="Unassembled WGS sequence"/>
</dbReference>
<protein>
    <submittedName>
        <fullName evidence="3">Uncharacterized protein</fullName>
    </submittedName>
</protein>
<proteinExistence type="predicted"/>
<reference evidence="4" key="1">
    <citation type="journal article" date="2006" name="Science">
        <title>Ancient noncoding elements conserved in the human genome.</title>
        <authorList>
            <person name="Venkatesh B."/>
            <person name="Kirkness E.F."/>
            <person name="Loh Y.H."/>
            <person name="Halpern A.L."/>
            <person name="Lee A.P."/>
            <person name="Johnson J."/>
            <person name="Dandona N."/>
            <person name="Viswanathan L.D."/>
            <person name="Tay A."/>
            <person name="Venter J.C."/>
            <person name="Strausberg R.L."/>
            <person name="Brenner S."/>
        </authorList>
    </citation>
    <scope>NUCLEOTIDE SEQUENCE [LARGE SCALE GENOMIC DNA]</scope>
</reference>
<feature type="compositionally biased region" description="Polar residues" evidence="2">
    <location>
        <begin position="310"/>
        <end position="327"/>
    </location>
</feature>
<dbReference type="PANTHER" id="PTHR47117:SF1">
    <property type="entry name" value="STAR-RELATED LIPID TRANSFER PROTEIN 9"/>
    <property type="match status" value="1"/>
</dbReference>
<dbReference type="PANTHER" id="PTHR47117">
    <property type="entry name" value="STAR-RELATED LIPID TRANSFER PROTEIN 9"/>
    <property type="match status" value="1"/>
</dbReference>
<evidence type="ECO:0000313" key="3">
    <source>
        <dbReference type="Ensembl" id="ENSCMIP00000044427.1"/>
    </source>
</evidence>
<reference evidence="3" key="5">
    <citation type="submission" date="2025-09" db="UniProtKB">
        <authorList>
            <consortium name="Ensembl"/>
        </authorList>
    </citation>
    <scope>IDENTIFICATION</scope>
</reference>
<dbReference type="Ensembl" id="ENSCMIT00000045066.1">
    <property type="protein sequence ID" value="ENSCMIP00000044427.1"/>
    <property type="gene ID" value="ENSCMIG00000018381.1"/>
</dbReference>
<feature type="region of interest" description="Disordered" evidence="2">
    <location>
        <begin position="308"/>
        <end position="327"/>
    </location>
</feature>
<evidence type="ECO:0000313" key="4">
    <source>
        <dbReference type="Proteomes" id="UP000314986"/>
    </source>
</evidence>